<feature type="coiled-coil region" evidence="1">
    <location>
        <begin position="27"/>
        <end position="72"/>
    </location>
</feature>
<evidence type="ECO:0000313" key="3">
    <source>
        <dbReference type="EMBL" id="GAG68828.1"/>
    </source>
</evidence>
<dbReference type="InterPro" id="IPR047124">
    <property type="entry name" value="HI_0220.2"/>
</dbReference>
<proteinExistence type="predicted"/>
<comment type="caution">
    <text evidence="3">The sequence shown here is derived from an EMBL/GenBank/DDBJ whole genome shotgun (WGS) entry which is preliminary data.</text>
</comment>
<evidence type="ECO:0000256" key="1">
    <source>
        <dbReference type="SAM" id="Coils"/>
    </source>
</evidence>
<dbReference type="Pfam" id="PF03167">
    <property type="entry name" value="UDG"/>
    <property type="match status" value="1"/>
</dbReference>
<name>X1A7R0_9ZZZZ</name>
<organism evidence="3">
    <name type="scientific">marine sediment metagenome</name>
    <dbReference type="NCBI Taxonomy" id="412755"/>
    <lineage>
        <taxon>unclassified sequences</taxon>
        <taxon>metagenomes</taxon>
        <taxon>ecological metagenomes</taxon>
    </lineage>
</organism>
<gene>
    <name evidence="3" type="ORF">S01H4_15359</name>
</gene>
<dbReference type="InterPro" id="IPR036895">
    <property type="entry name" value="Uracil-DNA_glycosylase-like_sf"/>
</dbReference>
<feature type="domain" description="Uracil-DNA glycosylase-like" evidence="2">
    <location>
        <begin position="75"/>
        <end position="213"/>
    </location>
</feature>
<accession>X1A7R0</accession>
<dbReference type="CDD" id="cd10033">
    <property type="entry name" value="UDG_like"/>
    <property type="match status" value="1"/>
</dbReference>
<reference evidence="3" key="1">
    <citation type="journal article" date="2014" name="Front. Microbiol.">
        <title>High frequency of phylogenetically diverse reductive dehalogenase-homologous genes in deep subseafloor sedimentary metagenomes.</title>
        <authorList>
            <person name="Kawai M."/>
            <person name="Futagami T."/>
            <person name="Toyoda A."/>
            <person name="Takaki Y."/>
            <person name="Nishi S."/>
            <person name="Hori S."/>
            <person name="Arai W."/>
            <person name="Tsubouchi T."/>
            <person name="Morono Y."/>
            <person name="Uchiyama I."/>
            <person name="Ito T."/>
            <person name="Fujiyama A."/>
            <person name="Inagaki F."/>
            <person name="Takami H."/>
        </authorList>
    </citation>
    <scope>NUCLEOTIDE SEQUENCE</scope>
    <source>
        <strain evidence="3">Expedition CK06-06</strain>
    </source>
</reference>
<dbReference type="SMART" id="SM00986">
    <property type="entry name" value="UDG"/>
    <property type="match status" value="1"/>
</dbReference>
<dbReference type="AlphaFoldDB" id="X1A7R0"/>
<dbReference type="InterPro" id="IPR005122">
    <property type="entry name" value="Uracil-DNA_glycosylase-like"/>
</dbReference>
<dbReference type="Gene3D" id="3.40.470.10">
    <property type="entry name" value="Uracil-DNA glycosylase-like domain"/>
    <property type="match status" value="1"/>
</dbReference>
<dbReference type="PANTHER" id="PTHR42160">
    <property type="entry name" value="URACIL-DNA GLYCOSYLASE SUPERFAMILY PROTEIN"/>
    <property type="match status" value="1"/>
</dbReference>
<protein>
    <recommendedName>
        <fullName evidence="2">Uracil-DNA glycosylase-like domain-containing protein</fullName>
    </recommendedName>
</protein>
<dbReference type="EMBL" id="BART01006733">
    <property type="protein sequence ID" value="GAG68828.1"/>
    <property type="molecule type" value="Genomic_DNA"/>
</dbReference>
<dbReference type="SUPFAM" id="SSF52141">
    <property type="entry name" value="Uracil-DNA glycosylase-like"/>
    <property type="match status" value="1"/>
</dbReference>
<sequence length="222" mass="25820">MEVPHRIRIFEDSKSHYLLKIGNSFAYEFSEGDLKKIQNNINELRDLISDSKRIEEEHQKRLLKRLERLQSELHKRVSDLDRFWGFVGDAGVVMGIDKAVFYDAKQIALLPMGFCYPGTGKSGDLPPRPECAEAWREKLLLSLPKVQLTLVIGQYAHKYHLAERQSKTLTETVKAWREFTGEGVVPLPHPSPRNNIWLKKNEWFEKDVLPELKDKVKKLVKK</sequence>
<dbReference type="SMART" id="SM00987">
    <property type="entry name" value="UreE_C"/>
    <property type="match status" value="1"/>
</dbReference>
<keyword evidence="1" id="KW-0175">Coiled coil</keyword>
<dbReference type="PANTHER" id="PTHR42160:SF1">
    <property type="entry name" value="URACIL-DNA GLYCOSYLASE SUPERFAMILY PROTEIN"/>
    <property type="match status" value="1"/>
</dbReference>
<evidence type="ECO:0000259" key="2">
    <source>
        <dbReference type="SMART" id="SM00986"/>
    </source>
</evidence>